<evidence type="ECO:0000256" key="6">
    <source>
        <dbReference type="ARBA" id="ARBA00022927"/>
    </source>
</evidence>
<dbReference type="EMBL" id="NHTK01000333">
    <property type="protein sequence ID" value="PPR07809.1"/>
    <property type="molecule type" value="Genomic_DNA"/>
</dbReference>
<keyword evidence="3" id="KW-0813">Transport</keyword>
<dbReference type="Pfam" id="PF18808">
    <property type="entry name" value="Importin_rep_4"/>
    <property type="match status" value="1"/>
</dbReference>
<protein>
    <recommendedName>
        <fullName evidence="13">TOG domain-containing protein</fullName>
    </recommendedName>
</protein>
<dbReference type="AlphaFoldDB" id="A0A409YXT8"/>
<comment type="caution">
    <text evidence="11">The sequence shown here is derived from an EMBL/GenBank/DDBJ whole genome shotgun (WGS) entry which is preliminary data.</text>
</comment>
<name>A0A409YXT8_9AGAR</name>
<dbReference type="OrthoDB" id="543373at2759"/>
<evidence type="ECO:0000259" key="9">
    <source>
        <dbReference type="Pfam" id="PF25574"/>
    </source>
</evidence>
<dbReference type="InterPro" id="IPR058584">
    <property type="entry name" value="IMB1_TNPO1-like_TPR"/>
</dbReference>
<comment type="subcellular location">
    <subcellularLocation>
        <location evidence="2">Cytoplasm</location>
    </subcellularLocation>
    <subcellularLocation>
        <location evidence="1">Nucleus</location>
    </subcellularLocation>
</comment>
<dbReference type="GO" id="GO:0005634">
    <property type="term" value="C:nucleus"/>
    <property type="evidence" value="ECO:0007669"/>
    <property type="project" value="UniProtKB-SubCell"/>
</dbReference>
<dbReference type="GO" id="GO:0005737">
    <property type="term" value="C:cytoplasm"/>
    <property type="evidence" value="ECO:0007669"/>
    <property type="project" value="UniProtKB-SubCell"/>
</dbReference>
<dbReference type="STRING" id="181874.A0A409YXT8"/>
<dbReference type="InterPro" id="IPR016024">
    <property type="entry name" value="ARM-type_fold"/>
</dbReference>
<dbReference type="Pfam" id="PF25574">
    <property type="entry name" value="TPR_IMB1"/>
    <property type="match status" value="1"/>
</dbReference>
<dbReference type="Pfam" id="PF13513">
    <property type="entry name" value="HEAT_EZ"/>
    <property type="match status" value="1"/>
</dbReference>
<dbReference type="GO" id="GO:0006606">
    <property type="term" value="P:protein import into nucleus"/>
    <property type="evidence" value="ECO:0007669"/>
    <property type="project" value="InterPro"/>
</dbReference>
<evidence type="ECO:0000313" key="11">
    <source>
        <dbReference type="EMBL" id="PPR07809.1"/>
    </source>
</evidence>
<dbReference type="FunCoup" id="A0A409YXT8">
    <property type="interactions" value="554"/>
</dbReference>
<evidence type="ECO:0000256" key="7">
    <source>
        <dbReference type="ARBA" id="ARBA00023242"/>
    </source>
</evidence>
<dbReference type="Gene3D" id="1.25.10.10">
    <property type="entry name" value="Leucine-rich Repeat Variant"/>
    <property type="match status" value="2"/>
</dbReference>
<dbReference type="InterPro" id="IPR011989">
    <property type="entry name" value="ARM-like"/>
</dbReference>
<evidence type="ECO:0000256" key="1">
    <source>
        <dbReference type="ARBA" id="ARBA00004123"/>
    </source>
</evidence>
<evidence type="ECO:0000256" key="4">
    <source>
        <dbReference type="ARBA" id="ARBA00022490"/>
    </source>
</evidence>
<evidence type="ECO:0000256" key="5">
    <source>
        <dbReference type="ARBA" id="ARBA00022737"/>
    </source>
</evidence>
<accession>A0A409YXT8</accession>
<dbReference type="InterPro" id="IPR040122">
    <property type="entry name" value="Importin_beta"/>
</dbReference>
<gene>
    <name evidence="11" type="ORF">CVT24_002881</name>
</gene>
<keyword evidence="12" id="KW-1185">Reference proteome</keyword>
<organism evidence="11 12">
    <name type="scientific">Panaeolus cyanescens</name>
    <dbReference type="NCBI Taxonomy" id="181874"/>
    <lineage>
        <taxon>Eukaryota</taxon>
        <taxon>Fungi</taxon>
        <taxon>Dikarya</taxon>
        <taxon>Basidiomycota</taxon>
        <taxon>Agaricomycotina</taxon>
        <taxon>Agaricomycetes</taxon>
        <taxon>Agaricomycetidae</taxon>
        <taxon>Agaricales</taxon>
        <taxon>Agaricineae</taxon>
        <taxon>Galeropsidaceae</taxon>
        <taxon>Panaeolus</taxon>
    </lineage>
</organism>
<evidence type="ECO:0000256" key="8">
    <source>
        <dbReference type="SAM" id="MobiDB-lite"/>
    </source>
</evidence>
<evidence type="ECO:0000259" key="10">
    <source>
        <dbReference type="Pfam" id="PF25780"/>
    </source>
</evidence>
<dbReference type="InterPro" id="IPR041653">
    <property type="entry name" value="Importin_rep_4"/>
</dbReference>
<keyword evidence="4" id="KW-0963">Cytoplasm</keyword>
<evidence type="ECO:0000256" key="3">
    <source>
        <dbReference type="ARBA" id="ARBA00022448"/>
    </source>
</evidence>
<dbReference type="Pfam" id="PF25780">
    <property type="entry name" value="TPR_IPO5"/>
    <property type="match status" value="1"/>
</dbReference>
<feature type="domain" description="Importin subunit beta-1/Transportin-1-like TPR repeats" evidence="9">
    <location>
        <begin position="619"/>
        <end position="752"/>
    </location>
</feature>
<sequence>MESVVPTQITQELTQILSNLVLGDNEIRANAEKAVNERLVHTPELYLLALAQFAITADTEVMRSFSLFAITADTEVMRSFSLVLLRRLLFRTSPSPSPTASRLTLYDQLSHQTLTTLERLLLYTLSHETSAAVRRKAIDTICDLANQSMLRGRPWHALQAQTFSMVQVQDETEGVQNWGYRESAFRVFAGCPNLVMDLQIDAVLSVLQGGLRDRWSIDVRHAALLASVEYLTHADPGQLSQSLCLIPAILETLPALASSLSSPPLGASLPNGPKTSNYHYLSTFLSTLTPLASTHPILFAPHLQNMLTFLPSLILPPVDCGPTPTVGRPYPTGGGRQGAFVFPPPSGSQYDDDDTNGSRNGVDDDGEGEDDTEADERSTLRLSALEFMVSLSEARPAMVKKMTGWTEVIVRACLEGMGEGEDEVEAWLAEDPSLGSPTDTDSQPALYEQALDRLACALGGRAVLPPAFQYIPSMLASYDWRVRHAGLMAIAAIGEGTGRVMLKELEKIVDLVVPMFNDSHPRQRTDLYQRAAAPQEVIQRQYHQKLFSALIPALEDPEPRVHAHAAAALINFCEGVERDTLLPYLDAIVVRLLKLLDPESSQPPSSPTQPTQPPIVHRYVQEQAITTLAMVADASEGMFAKHYSTIMPMLLNVLRNAEGKEFGKLKAKAMECAGLIAIAVGPDVFRPDSKSLIEILFDSEIETPQEATDTQMAHYLIATWSKVCQAMRGEFEPYLPIVMPSLLAAASVKADLSLYDDDDDTTEEKEGYETVMMDGRTYGVKTSVMDEKCEAFETLVIYCHCLGAKFAPYLAQTLEITLPCLKFYFHEGVREACAILIPMLLSCGKESQTLTNQMVAATFNQLINCIITETDASFLSSLFKHLTESLRVLGGPSPLTATFHEPIIEATKRQLQSLADKRKARAARANSASGGVGGIGEMDREELALLEEIEDFALEDMGKMLSLFDSNHPLLVAVGSVRDLGFNTYDSEEEDEGDE</sequence>
<keyword evidence="5" id="KW-0677">Repeat</keyword>
<dbReference type="Proteomes" id="UP000284842">
    <property type="component" value="Unassembled WGS sequence"/>
</dbReference>
<dbReference type="SUPFAM" id="SSF48371">
    <property type="entry name" value="ARM repeat"/>
    <property type="match status" value="1"/>
</dbReference>
<dbReference type="InterPro" id="IPR057672">
    <property type="entry name" value="TPR_IPO4/5"/>
</dbReference>
<dbReference type="PANTHER" id="PTHR10527">
    <property type="entry name" value="IMPORTIN BETA"/>
    <property type="match status" value="1"/>
</dbReference>
<feature type="compositionally biased region" description="Acidic residues" evidence="8">
    <location>
        <begin position="363"/>
        <end position="374"/>
    </location>
</feature>
<evidence type="ECO:0000256" key="2">
    <source>
        <dbReference type="ARBA" id="ARBA00004496"/>
    </source>
</evidence>
<feature type="region of interest" description="Disordered" evidence="8">
    <location>
        <begin position="325"/>
        <end position="379"/>
    </location>
</feature>
<feature type="domain" description="IPO4/5-like TPR repeats" evidence="10">
    <location>
        <begin position="130"/>
        <end position="309"/>
    </location>
</feature>
<evidence type="ECO:0000313" key="12">
    <source>
        <dbReference type="Proteomes" id="UP000284842"/>
    </source>
</evidence>
<reference evidence="11 12" key="1">
    <citation type="journal article" date="2018" name="Evol. Lett.">
        <title>Horizontal gene cluster transfer increased hallucinogenic mushroom diversity.</title>
        <authorList>
            <person name="Reynolds H.T."/>
            <person name="Vijayakumar V."/>
            <person name="Gluck-Thaler E."/>
            <person name="Korotkin H.B."/>
            <person name="Matheny P.B."/>
            <person name="Slot J.C."/>
        </authorList>
    </citation>
    <scope>NUCLEOTIDE SEQUENCE [LARGE SCALE GENOMIC DNA]</scope>
    <source>
        <strain evidence="11 12">2629</strain>
    </source>
</reference>
<dbReference type="InParanoid" id="A0A409YXT8"/>
<keyword evidence="7" id="KW-0539">Nucleus</keyword>
<proteinExistence type="predicted"/>
<keyword evidence="6" id="KW-0653">Protein transport</keyword>
<evidence type="ECO:0008006" key="13">
    <source>
        <dbReference type="Google" id="ProtNLM"/>
    </source>
</evidence>